<dbReference type="InterPro" id="IPR050887">
    <property type="entry name" value="Beta-mannosidase_GH2"/>
</dbReference>
<organism evidence="8 9">
    <name type="scientific">Microlunatus antarcticus</name>
    <dbReference type="NCBI Taxonomy" id="53388"/>
    <lineage>
        <taxon>Bacteria</taxon>
        <taxon>Bacillati</taxon>
        <taxon>Actinomycetota</taxon>
        <taxon>Actinomycetes</taxon>
        <taxon>Propionibacteriales</taxon>
        <taxon>Propionibacteriaceae</taxon>
        <taxon>Microlunatus</taxon>
    </lineage>
</organism>
<sequence>MRRLLDQGWTVRATAGPVAPALEGVVVPATVPGCVHTDLLAAGLVPDPYLDENEALLTWIGDVDWRYETTFTWSADDAAAAHDVVELVAAGLDTLATVELDGRVVARTANMHRSYRIAVTDDLTVGEHSLAVTFAAPAPAAERASQELGPRPGAYRAPFNAIRKMACSYGWDWGPSLTTSGIWRPIALEAWSTARVASVRPLVDVRTSAEGTTGLLHAHVDVERAPGSSGPLTVTAEVAGRAAEVVLAAGDSSATVELEVDDVALWWPVGHGDQPLYPVAVTLADASTTIDAWSGDVGFRTVVLDTTSDAEGTPFRLVVNGVPVFARGLNWIPDDCFPTRVTAERYATRLTEAVDVGANLVRVWGGGLYESDDFYDACDRLGLMVWQDFLFACAAYAEEEPLRSEVEAEAREAVTRLTPHPSLVLWNGNNENIWGHADWGWAEQLEGRTWGWGYYTELLPSIVAELDGTRPYCPGSPYGMDPAVYPNDPAHGPTHLWDVWNGVDYTHYRDSVPRFVAEFGWQAPPTWATLTRALHDEPLASDSPGMQAHQKAVGGDLKLSRGLEPHLPEPRTFDDWHWAMSLNQARAVSLGVEHLRSWTPTCSGAIWWQLNDCWPVTSWAVVDGDGRRKPSWYALRNAFADRLVTVQPRDAGLAVVLVNDSAVGWSGSARVRRLGFDGTALADVELAYDVAPRSAVTLPVPADVATAGDRAAEVLLAEVDGRRGWWWFAEDRDAALPGQDLSARAWAVDDGYEVTVTARSLVKDLALLADRAAPDARVDAMLLTLLPGESATITVRSAAGVAPEAFLEPLVLRSANQLVYR</sequence>
<dbReference type="PANTHER" id="PTHR43730">
    <property type="entry name" value="BETA-MANNOSIDASE"/>
    <property type="match status" value="1"/>
</dbReference>
<comment type="caution">
    <text evidence="8">The sequence shown here is derived from an EMBL/GenBank/DDBJ whole genome shotgun (WGS) entry which is preliminary data.</text>
</comment>
<dbReference type="InterPro" id="IPR036156">
    <property type="entry name" value="Beta-gal/glucu_dom_sf"/>
</dbReference>
<protein>
    <recommendedName>
        <fullName evidence="3">beta-mannosidase</fullName>
        <ecNumber evidence="3">3.2.1.25</ecNumber>
    </recommendedName>
</protein>
<accession>A0A7W5JV73</accession>
<evidence type="ECO:0000256" key="4">
    <source>
        <dbReference type="ARBA" id="ARBA00022801"/>
    </source>
</evidence>
<comment type="similarity">
    <text evidence="2">Belongs to the glycosyl hydrolase 2 family.</text>
</comment>
<feature type="domain" description="Glycoside hydrolase family 2 immunoglobulin-like beta-sandwich" evidence="6">
    <location>
        <begin position="204"/>
        <end position="300"/>
    </location>
</feature>
<gene>
    <name evidence="8" type="ORF">FHX39_001595</name>
</gene>
<dbReference type="InterPro" id="IPR006102">
    <property type="entry name" value="Ig-like_GH2"/>
</dbReference>
<dbReference type="AlphaFoldDB" id="A0A7W5JV73"/>
<dbReference type="InterPro" id="IPR054593">
    <property type="entry name" value="Beta-mannosidase-like_N2"/>
</dbReference>
<proteinExistence type="inferred from homology"/>
<keyword evidence="5 8" id="KW-0326">Glycosidase</keyword>
<dbReference type="Gene3D" id="3.20.20.80">
    <property type="entry name" value="Glycosidases"/>
    <property type="match status" value="1"/>
</dbReference>
<dbReference type="InterPro" id="IPR017853">
    <property type="entry name" value="GH"/>
</dbReference>
<dbReference type="EMBL" id="JACHZG010000001">
    <property type="protein sequence ID" value="MBB3326651.1"/>
    <property type="molecule type" value="Genomic_DNA"/>
</dbReference>
<name>A0A7W5JV73_9ACTN</name>
<dbReference type="Pfam" id="PF00703">
    <property type="entry name" value="Glyco_hydro_2"/>
    <property type="match status" value="1"/>
</dbReference>
<reference evidence="8 9" key="1">
    <citation type="submission" date="2020-08" db="EMBL/GenBank/DDBJ databases">
        <title>Sequencing the genomes of 1000 actinobacteria strains.</title>
        <authorList>
            <person name="Klenk H.-P."/>
        </authorList>
    </citation>
    <scope>NUCLEOTIDE SEQUENCE [LARGE SCALE GENOMIC DNA]</scope>
    <source>
        <strain evidence="8 9">DSM 11053</strain>
    </source>
</reference>
<dbReference type="Gene3D" id="2.60.40.10">
    <property type="entry name" value="Immunoglobulins"/>
    <property type="match status" value="1"/>
</dbReference>
<dbReference type="GO" id="GO:0004567">
    <property type="term" value="F:beta-mannosidase activity"/>
    <property type="evidence" value="ECO:0007669"/>
    <property type="project" value="UniProtKB-EC"/>
</dbReference>
<dbReference type="SUPFAM" id="SSF49785">
    <property type="entry name" value="Galactose-binding domain-like"/>
    <property type="match status" value="1"/>
</dbReference>
<dbReference type="RefSeq" id="WP_198423299.1">
    <property type="nucleotide sequence ID" value="NZ_JACHZG010000001.1"/>
</dbReference>
<feature type="domain" description="Beta-mannosidase-like galactose-binding" evidence="7">
    <location>
        <begin position="9"/>
        <end position="184"/>
    </location>
</feature>
<evidence type="ECO:0000313" key="9">
    <source>
        <dbReference type="Proteomes" id="UP000565572"/>
    </source>
</evidence>
<dbReference type="FunFam" id="3.20.20.80:FF:000050">
    <property type="entry name" value="Beta-mannosidase B"/>
    <property type="match status" value="1"/>
</dbReference>
<dbReference type="GO" id="GO:0006516">
    <property type="term" value="P:glycoprotein catabolic process"/>
    <property type="evidence" value="ECO:0007669"/>
    <property type="project" value="TreeGrafter"/>
</dbReference>
<dbReference type="SUPFAM" id="SSF51445">
    <property type="entry name" value="(Trans)glycosidases"/>
    <property type="match status" value="1"/>
</dbReference>
<dbReference type="PANTHER" id="PTHR43730:SF1">
    <property type="entry name" value="BETA-MANNOSIDASE"/>
    <property type="match status" value="1"/>
</dbReference>
<evidence type="ECO:0000313" key="8">
    <source>
        <dbReference type="EMBL" id="MBB3326651.1"/>
    </source>
</evidence>
<dbReference type="Proteomes" id="UP000565572">
    <property type="component" value="Unassembled WGS sequence"/>
</dbReference>
<evidence type="ECO:0000259" key="6">
    <source>
        <dbReference type="Pfam" id="PF00703"/>
    </source>
</evidence>
<dbReference type="Pfam" id="PF22666">
    <property type="entry name" value="Glyco_hydro_2_N2"/>
    <property type="match status" value="1"/>
</dbReference>
<comment type="catalytic activity">
    <reaction evidence="1">
        <text>Hydrolysis of terminal, non-reducing beta-D-mannose residues in beta-D-mannosides.</text>
        <dbReference type="EC" id="3.2.1.25"/>
    </reaction>
</comment>
<evidence type="ECO:0000256" key="5">
    <source>
        <dbReference type="ARBA" id="ARBA00023295"/>
    </source>
</evidence>
<dbReference type="EC" id="3.2.1.25" evidence="3"/>
<keyword evidence="9" id="KW-1185">Reference proteome</keyword>
<dbReference type="InterPro" id="IPR008979">
    <property type="entry name" value="Galactose-bd-like_sf"/>
</dbReference>
<dbReference type="InterPro" id="IPR013783">
    <property type="entry name" value="Ig-like_fold"/>
</dbReference>
<dbReference type="SUPFAM" id="SSF49303">
    <property type="entry name" value="beta-Galactosidase/glucuronidase domain"/>
    <property type="match status" value="1"/>
</dbReference>
<evidence type="ECO:0000256" key="3">
    <source>
        <dbReference type="ARBA" id="ARBA00012754"/>
    </source>
</evidence>
<evidence type="ECO:0000256" key="1">
    <source>
        <dbReference type="ARBA" id="ARBA00000829"/>
    </source>
</evidence>
<evidence type="ECO:0000256" key="2">
    <source>
        <dbReference type="ARBA" id="ARBA00007401"/>
    </source>
</evidence>
<dbReference type="Gene3D" id="2.60.120.260">
    <property type="entry name" value="Galactose-binding domain-like"/>
    <property type="match status" value="1"/>
</dbReference>
<evidence type="ECO:0000259" key="7">
    <source>
        <dbReference type="Pfam" id="PF22666"/>
    </source>
</evidence>
<keyword evidence="4 8" id="KW-0378">Hydrolase</keyword>
<dbReference type="GO" id="GO:0005975">
    <property type="term" value="P:carbohydrate metabolic process"/>
    <property type="evidence" value="ECO:0007669"/>
    <property type="project" value="InterPro"/>
</dbReference>